<dbReference type="InterPro" id="IPR029063">
    <property type="entry name" value="SAM-dependent_MTases_sf"/>
</dbReference>
<dbReference type="EMBL" id="CYPR01000228">
    <property type="protein sequence ID" value="CUH40683.1"/>
    <property type="molecule type" value="Genomic_DNA"/>
</dbReference>
<evidence type="ECO:0000313" key="2">
    <source>
        <dbReference type="EMBL" id="CUH40683.1"/>
    </source>
</evidence>
<dbReference type="NCBIfam" id="TIGR01444">
    <property type="entry name" value="fkbM_fam"/>
    <property type="match status" value="1"/>
</dbReference>
<dbReference type="AlphaFoldDB" id="A0A0M7BFJ8"/>
<dbReference type="OrthoDB" id="456767at2"/>
<name>A0A0M7BFJ8_9RHOB</name>
<evidence type="ECO:0000313" key="3">
    <source>
        <dbReference type="Proteomes" id="UP000049455"/>
    </source>
</evidence>
<dbReference type="Gene3D" id="3.40.50.150">
    <property type="entry name" value="Vaccinia Virus protein VP39"/>
    <property type="match status" value="1"/>
</dbReference>
<dbReference type="SUPFAM" id="SSF53335">
    <property type="entry name" value="S-adenosyl-L-methionine-dependent methyltransferases"/>
    <property type="match status" value="1"/>
</dbReference>
<dbReference type="RefSeq" id="WP_055664687.1">
    <property type="nucleotide sequence ID" value="NZ_CYPR01000228.1"/>
</dbReference>
<sequence>MPDFTIHGVHLTVPDRILRPRIAARLAAGAYEQFEAAAAARCITSGARVLELGAGIGFVSCICARGAGAENLVSVEANPHMRDVIRANLDANGHQAATLLHGAVGAAGAAETVTFRCAPAFWASAIADGSGRGEEVAVPVLRLADLFAAYRPNVVVMDIEGGEAALFDAPWPDHVEAVLMELHPEAYPAAMIGRIFDCLLRSGLVYAPDLSRSAVVGFRRVRE</sequence>
<evidence type="ECO:0000259" key="1">
    <source>
        <dbReference type="Pfam" id="PF05050"/>
    </source>
</evidence>
<reference evidence="2 3" key="1">
    <citation type="submission" date="2015-09" db="EMBL/GenBank/DDBJ databases">
        <authorList>
            <person name="Jackson K.R."/>
            <person name="Lunt B.L."/>
            <person name="Fisher J.N.B."/>
            <person name="Gardner A.V."/>
            <person name="Bailey M.E."/>
            <person name="Deus L.M."/>
            <person name="Earl A.S."/>
            <person name="Gibby P.D."/>
            <person name="Hartmann K.A."/>
            <person name="Liu J.E."/>
            <person name="Manci A.M."/>
            <person name="Nielsen D.A."/>
            <person name="Solomon M.B."/>
            <person name="Breakwell D.P."/>
            <person name="Burnett S.H."/>
            <person name="Grose J.H."/>
        </authorList>
    </citation>
    <scope>NUCLEOTIDE SEQUENCE [LARGE SCALE GENOMIC DNA]</scope>
    <source>
        <strain evidence="2 3">CECT 7799</strain>
    </source>
</reference>
<keyword evidence="3" id="KW-1185">Reference proteome</keyword>
<protein>
    <submittedName>
        <fullName evidence="2">Methyltransferase, FkbM family</fullName>
    </submittedName>
</protein>
<dbReference type="Pfam" id="PF05050">
    <property type="entry name" value="Methyltransf_21"/>
    <property type="match status" value="1"/>
</dbReference>
<accession>A0A0M7BFJ8</accession>
<keyword evidence="2" id="KW-0808">Transferase</keyword>
<dbReference type="InterPro" id="IPR006342">
    <property type="entry name" value="FkbM_mtfrase"/>
</dbReference>
<proteinExistence type="predicted"/>
<dbReference type="GO" id="GO:0008168">
    <property type="term" value="F:methyltransferase activity"/>
    <property type="evidence" value="ECO:0007669"/>
    <property type="project" value="UniProtKB-KW"/>
</dbReference>
<dbReference type="STRING" id="313367.JSE7799_03418"/>
<dbReference type="Proteomes" id="UP000049455">
    <property type="component" value="Unassembled WGS sequence"/>
</dbReference>
<gene>
    <name evidence="2" type="ORF">JSE7799_03418</name>
</gene>
<organism evidence="2 3">
    <name type="scientific">Jannaschia seosinensis</name>
    <dbReference type="NCBI Taxonomy" id="313367"/>
    <lineage>
        <taxon>Bacteria</taxon>
        <taxon>Pseudomonadati</taxon>
        <taxon>Pseudomonadota</taxon>
        <taxon>Alphaproteobacteria</taxon>
        <taxon>Rhodobacterales</taxon>
        <taxon>Roseobacteraceae</taxon>
        <taxon>Jannaschia</taxon>
    </lineage>
</organism>
<feature type="domain" description="Methyltransferase FkbM" evidence="1">
    <location>
        <begin position="53"/>
        <end position="184"/>
    </location>
</feature>
<keyword evidence="2" id="KW-0489">Methyltransferase</keyword>
<dbReference type="GO" id="GO:0032259">
    <property type="term" value="P:methylation"/>
    <property type="evidence" value="ECO:0007669"/>
    <property type="project" value="UniProtKB-KW"/>
</dbReference>